<gene>
    <name evidence="2" type="ORF">YA0849_30590</name>
</gene>
<proteinExistence type="predicted"/>
<dbReference type="Pfam" id="PF02525">
    <property type="entry name" value="Flavodoxin_2"/>
    <property type="match status" value="1"/>
</dbReference>
<dbReference type="PANTHER" id="PTHR43741">
    <property type="entry name" value="FMN-DEPENDENT NADH-AZOREDUCTASE 1"/>
    <property type="match status" value="1"/>
</dbReference>
<dbReference type="EMBL" id="JAEILD010000206">
    <property type="protein sequence ID" value="MBI6653315.1"/>
    <property type="molecule type" value="Genomic_DNA"/>
</dbReference>
<evidence type="ECO:0000313" key="2">
    <source>
        <dbReference type="EMBL" id="MBI6653315.1"/>
    </source>
</evidence>
<dbReference type="Proteomes" id="UP000614123">
    <property type="component" value="Unassembled WGS sequence"/>
</dbReference>
<dbReference type="SUPFAM" id="SSF52218">
    <property type="entry name" value="Flavoproteins"/>
    <property type="match status" value="1"/>
</dbReference>
<reference evidence="2 3" key="1">
    <citation type="submission" date="2020-12" db="EMBL/GenBank/DDBJ databases">
        <title>Comparative genomic insights into the epidemiology and virulence of plant pathogenic Pseudomonads from Turkey.</title>
        <authorList>
            <person name="Dillon M."/>
            <person name="Ruiz-Bedoya T."/>
            <person name="Bendalovic-Torma C."/>
            <person name="Guttman K.M."/>
            <person name="Kwak H."/>
            <person name="Middleton M.A."/>
            <person name="Wang P.W."/>
            <person name="Horuz S."/>
            <person name="Aysan Y."/>
            <person name="Guttman D.S."/>
        </authorList>
    </citation>
    <scope>NUCLEOTIDE SEQUENCE [LARGE SCALE GENOMIC DNA]</scope>
    <source>
        <strain evidence="2 3">S4_EA_3a</strain>
    </source>
</reference>
<feature type="domain" description="Flavodoxin-like fold" evidence="1">
    <location>
        <begin position="2"/>
        <end position="143"/>
    </location>
</feature>
<dbReference type="RefSeq" id="WP_198717706.1">
    <property type="nucleotide sequence ID" value="NZ_JAEILD010000206.1"/>
</dbReference>
<dbReference type="PANTHER" id="PTHR43741:SF2">
    <property type="entry name" value="FMN-DEPENDENT NADH:QUINONE OXIDOREDUCTASE"/>
    <property type="match status" value="1"/>
</dbReference>
<dbReference type="InterPro" id="IPR029039">
    <property type="entry name" value="Flavoprotein-like_sf"/>
</dbReference>
<protein>
    <submittedName>
        <fullName evidence="2">NAD(P)H-dependent oxidoreductase</fullName>
    </submittedName>
</protein>
<sequence>MWDLTDTPLTFVTAPWLQAYFTPAPQHSPEMKAVLQLSDELAAELLETDHLVISTPVYNYNVPAALKAWVDHVVRKGLTLGVDGKGLVTGKKATVLLASGGVYTDDSPIKDRDIATHYLKLILNVLGITDITFIAAGGAKTVDLGELSMHDFLETFDHQIQKSLV</sequence>
<dbReference type="Gene3D" id="3.40.50.360">
    <property type="match status" value="1"/>
</dbReference>
<evidence type="ECO:0000313" key="3">
    <source>
        <dbReference type="Proteomes" id="UP000614123"/>
    </source>
</evidence>
<name>A0ABS0VT77_PSEVE</name>
<keyword evidence="3" id="KW-1185">Reference proteome</keyword>
<dbReference type="InterPro" id="IPR003680">
    <property type="entry name" value="Flavodoxin_fold"/>
</dbReference>
<dbReference type="InterPro" id="IPR050104">
    <property type="entry name" value="FMN-dep_NADH:Q_OxRdtase_AzoR1"/>
</dbReference>
<accession>A0ABS0VT77</accession>
<comment type="caution">
    <text evidence="2">The sequence shown here is derived from an EMBL/GenBank/DDBJ whole genome shotgun (WGS) entry which is preliminary data.</text>
</comment>
<evidence type="ECO:0000259" key="1">
    <source>
        <dbReference type="Pfam" id="PF02525"/>
    </source>
</evidence>
<organism evidence="2 3">
    <name type="scientific">Pseudomonas veronii</name>
    <dbReference type="NCBI Taxonomy" id="76761"/>
    <lineage>
        <taxon>Bacteria</taxon>
        <taxon>Pseudomonadati</taxon>
        <taxon>Pseudomonadota</taxon>
        <taxon>Gammaproteobacteria</taxon>
        <taxon>Pseudomonadales</taxon>
        <taxon>Pseudomonadaceae</taxon>
        <taxon>Pseudomonas</taxon>
    </lineage>
</organism>